<dbReference type="PROSITE" id="PS51729">
    <property type="entry name" value="GNAT_YJDJ"/>
    <property type="match status" value="1"/>
</dbReference>
<accession>A0ABU1TTJ7</accession>
<dbReference type="Pfam" id="PF14542">
    <property type="entry name" value="Acetyltransf_CG"/>
    <property type="match status" value="1"/>
</dbReference>
<dbReference type="RefSeq" id="WP_310028015.1">
    <property type="nucleotide sequence ID" value="NZ_JAVDVI010000017.1"/>
</dbReference>
<keyword evidence="3" id="KW-1185">Reference proteome</keyword>
<evidence type="ECO:0000259" key="1">
    <source>
        <dbReference type="PROSITE" id="PS51729"/>
    </source>
</evidence>
<name>A0ABU1TTJ7_9FLAO</name>
<evidence type="ECO:0000313" key="3">
    <source>
        <dbReference type="Proteomes" id="UP001255185"/>
    </source>
</evidence>
<organism evidence="2 3">
    <name type="scientific">Flavobacterium arsenatis</name>
    <dbReference type="NCBI Taxonomy" id="1484332"/>
    <lineage>
        <taxon>Bacteria</taxon>
        <taxon>Pseudomonadati</taxon>
        <taxon>Bacteroidota</taxon>
        <taxon>Flavobacteriia</taxon>
        <taxon>Flavobacteriales</taxon>
        <taxon>Flavobacteriaceae</taxon>
        <taxon>Flavobacterium</taxon>
    </lineage>
</organism>
<dbReference type="InterPro" id="IPR031165">
    <property type="entry name" value="GNAT_YJDJ"/>
</dbReference>
<reference evidence="2 3" key="1">
    <citation type="submission" date="2023-07" db="EMBL/GenBank/DDBJ databases">
        <title>Sorghum-associated microbial communities from plants grown in Nebraska, USA.</title>
        <authorList>
            <person name="Schachtman D."/>
        </authorList>
    </citation>
    <scope>NUCLEOTIDE SEQUENCE [LARGE SCALE GENOMIC DNA]</scope>
    <source>
        <strain evidence="2 3">3773</strain>
    </source>
</reference>
<protein>
    <submittedName>
        <fullName evidence="2">GNAT family acetyltransferase</fullName>
    </submittedName>
</protein>
<gene>
    <name evidence="2" type="ORF">J2X31_003237</name>
</gene>
<comment type="caution">
    <text evidence="2">The sequence shown here is derived from an EMBL/GenBank/DDBJ whole genome shotgun (WGS) entry which is preliminary data.</text>
</comment>
<dbReference type="InterPro" id="IPR016181">
    <property type="entry name" value="Acyl_CoA_acyltransferase"/>
</dbReference>
<dbReference type="Gene3D" id="3.40.630.30">
    <property type="match status" value="1"/>
</dbReference>
<proteinExistence type="predicted"/>
<sequence length="100" mass="11514">MNDYEFILNEDKKRFEMEVDGHIAFIEYILTNDKVMFLTHTEVPKSLGGKGIGSDIVEKALNYIKEHNYTLAPLCPFVAKYLVKNPEWQSILAKGYNVSK</sequence>
<dbReference type="Proteomes" id="UP001255185">
    <property type="component" value="Unassembled WGS sequence"/>
</dbReference>
<dbReference type="PANTHER" id="PTHR31435">
    <property type="entry name" value="PROTEIN NATD1"/>
    <property type="match status" value="1"/>
</dbReference>
<dbReference type="EMBL" id="JAVDVI010000017">
    <property type="protein sequence ID" value="MDR6969210.1"/>
    <property type="molecule type" value="Genomic_DNA"/>
</dbReference>
<evidence type="ECO:0000313" key="2">
    <source>
        <dbReference type="EMBL" id="MDR6969210.1"/>
    </source>
</evidence>
<dbReference type="InterPro" id="IPR045057">
    <property type="entry name" value="Gcn5-rel_NAT"/>
</dbReference>
<feature type="domain" description="N-acetyltransferase" evidence="1">
    <location>
        <begin position="7"/>
        <end position="93"/>
    </location>
</feature>
<dbReference type="PANTHER" id="PTHR31435:SF10">
    <property type="entry name" value="BSR4717 PROTEIN"/>
    <property type="match status" value="1"/>
</dbReference>
<dbReference type="SUPFAM" id="SSF55729">
    <property type="entry name" value="Acyl-CoA N-acyltransferases (Nat)"/>
    <property type="match status" value="1"/>
</dbReference>